<sequence>MPLEVRFLRPLALFFLCCKRGGVKAEDSHVLAATCNLEDKYIIGRRAHGVVYKASLAPGEEHAVKNIFLRFDF</sequence>
<evidence type="ECO:0000313" key="3">
    <source>
        <dbReference type="Proteomes" id="UP000712600"/>
    </source>
</evidence>
<accession>A0A8S9PT80</accession>
<name>A0A8S9PT80_BRACR</name>
<keyword evidence="1" id="KW-0732">Signal</keyword>
<dbReference type="Gene3D" id="3.30.200.20">
    <property type="entry name" value="Phosphorylase Kinase, domain 1"/>
    <property type="match status" value="1"/>
</dbReference>
<reference evidence="2" key="1">
    <citation type="submission" date="2019-12" db="EMBL/GenBank/DDBJ databases">
        <title>Genome sequencing and annotation of Brassica cretica.</title>
        <authorList>
            <person name="Studholme D.J."/>
            <person name="Sarris P."/>
        </authorList>
    </citation>
    <scope>NUCLEOTIDE SEQUENCE</scope>
    <source>
        <strain evidence="2">PFS-109/04</strain>
        <tissue evidence="2">Leaf</tissue>
    </source>
</reference>
<dbReference type="Proteomes" id="UP000712600">
    <property type="component" value="Unassembled WGS sequence"/>
</dbReference>
<proteinExistence type="predicted"/>
<dbReference type="EMBL" id="QGKX02001347">
    <property type="protein sequence ID" value="KAF3521642.1"/>
    <property type="molecule type" value="Genomic_DNA"/>
</dbReference>
<protein>
    <submittedName>
        <fullName evidence="2">Uncharacterized protein</fullName>
    </submittedName>
</protein>
<gene>
    <name evidence="2" type="ORF">F2Q69_00051648</name>
</gene>
<comment type="caution">
    <text evidence="2">The sequence shown here is derived from an EMBL/GenBank/DDBJ whole genome shotgun (WGS) entry which is preliminary data.</text>
</comment>
<evidence type="ECO:0000313" key="2">
    <source>
        <dbReference type="EMBL" id="KAF3521642.1"/>
    </source>
</evidence>
<organism evidence="2 3">
    <name type="scientific">Brassica cretica</name>
    <name type="common">Mustard</name>
    <dbReference type="NCBI Taxonomy" id="69181"/>
    <lineage>
        <taxon>Eukaryota</taxon>
        <taxon>Viridiplantae</taxon>
        <taxon>Streptophyta</taxon>
        <taxon>Embryophyta</taxon>
        <taxon>Tracheophyta</taxon>
        <taxon>Spermatophyta</taxon>
        <taxon>Magnoliopsida</taxon>
        <taxon>eudicotyledons</taxon>
        <taxon>Gunneridae</taxon>
        <taxon>Pentapetalae</taxon>
        <taxon>rosids</taxon>
        <taxon>malvids</taxon>
        <taxon>Brassicales</taxon>
        <taxon>Brassicaceae</taxon>
        <taxon>Brassiceae</taxon>
        <taxon>Brassica</taxon>
    </lineage>
</organism>
<dbReference type="AlphaFoldDB" id="A0A8S9PT80"/>
<feature type="chain" id="PRO_5035724868" evidence="1">
    <location>
        <begin position="26"/>
        <end position="73"/>
    </location>
</feature>
<evidence type="ECO:0000256" key="1">
    <source>
        <dbReference type="SAM" id="SignalP"/>
    </source>
</evidence>
<feature type="signal peptide" evidence="1">
    <location>
        <begin position="1"/>
        <end position="25"/>
    </location>
</feature>